<organism evidence="1 2">
    <name type="scientific">Splendidivirga corallicola</name>
    <dbReference type="NCBI Taxonomy" id="3051826"/>
    <lineage>
        <taxon>Bacteria</taxon>
        <taxon>Pseudomonadati</taxon>
        <taxon>Bacteroidota</taxon>
        <taxon>Cytophagia</taxon>
        <taxon>Cytophagales</taxon>
        <taxon>Splendidivirgaceae</taxon>
        <taxon>Splendidivirga</taxon>
    </lineage>
</organism>
<dbReference type="Proteomes" id="UP001172082">
    <property type="component" value="Unassembled WGS sequence"/>
</dbReference>
<reference evidence="1" key="1">
    <citation type="submission" date="2023-06" db="EMBL/GenBank/DDBJ databases">
        <title>Genomic of Parafulvivirga corallium.</title>
        <authorList>
            <person name="Wang G."/>
        </authorList>
    </citation>
    <scope>NUCLEOTIDE SEQUENCE</scope>
    <source>
        <strain evidence="1">BMA10</strain>
    </source>
</reference>
<sequence length="260" mass="29228">MKNYRIIFFFIFILLSTKVVLSQSKFKFDEMSHDFGEVVNGNIATFDFVFTNIGNEPLIINNVRASCGCTTPYWPKEPILPGGKGKITASYNSKNRPGVFNKSITIRANSANPQHILRIKGIVIPDPDKAPRYSEEQLAISPKFQSLKKEFILGKVENGQVIPFDMEINNPGKSRLVISNMISSCNCIKFDSRSNKLIEPGQSVSLKLLYSPRGKGNVKETITFYSNDLKNPRNSITLIAEVVEDLGDQNMLKEDKPIKF</sequence>
<dbReference type="PANTHER" id="PTHR37833">
    <property type="entry name" value="LIPOPROTEIN-RELATED"/>
    <property type="match status" value="1"/>
</dbReference>
<dbReference type="EMBL" id="JAUJEA010000002">
    <property type="protein sequence ID" value="MDN5201394.1"/>
    <property type="molecule type" value="Genomic_DNA"/>
</dbReference>
<comment type="caution">
    <text evidence="1">The sequence shown here is derived from an EMBL/GenBank/DDBJ whole genome shotgun (WGS) entry which is preliminary data.</text>
</comment>
<evidence type="ECO:0000313" key="2">
    <source>
        <dbReference type="Proteomes" id="UP001172082"/>
    </source>
</evidence>
<dbReference type="RefSeq" id="WP_346751417.1">
    <property type="nucleotide sequence ID" value="NZ_JAUJEA010000002.1"/>
</dbReference>
<dbReference type="Gene3D" id="2.60.40.10">
    <property type="entry name" value="Immunoglobulins"/>
    <property type="match status" value="2"/>
</dbReference>
<proteinExistence type="predicted"/>
<dbReference type="InterPro" id="IPR011467">
    <property type="entry name" value="DUF1573"/>
</dbReference>
<gene>
    <name evidence="1" type="ORF">QQ008_08480</name>
</gene>
<protein>
    <submittedName>
        <fullName evidence="1">DUF1573 domain-containing protein</fullName>
    </submittedName>
</protein>
<dbReference type="PANTHER" id="PTHR37833:SF1">
    <property type="entry name" value="SIGNAL PEPTIDE PROTEIN"/>
    <property type="match status" value="1"/>
</dbReference>
<dbReference type="Pfam" id="PF07610">
    <property type="entry name" value="DUF1573"/>
    <property type="match status" value="2"/>
</dbReference>
<accession>A0ABT8KL05</accession>
<evidence type="ECO:0000313" key="1">
    <source>
        <dbReference type="EMBL" id="MDN5201394.1"/>
    </source>
</evidence>
<name>A0ABT8KL05_9BACT</name>
<keyword evidence="2" id="KW-1185">Reference proteome</keyword>
<dbReference type="InterPro" id="IPR013783">
    <property type="entry name" value="Ig-like_fold"/>
</dbReference>